<keyword evidence="2" id="KW-1185">Reference proteome</keyword>
<gene>
    <name evidence="1" type="ORF">QFC22_003668</name>
</gene>
<evidence type="ECO:0000313" key="1">
    <source>
        <dbReference type="EMBL" id="KAJ9119176.1"/>
    </source>
</evidence>
<sequence>MDPFEDDDLDDLKETKEERLAYDMETTAELLESWSKKSKWACQSPPQRIEHVGTQTSAVASTSSVTSKQQGQAMVSTVLEAARGMGPPAMVLPAASKFDITTNIASSAKGKTDYLRSLDRIVTKSSISRSTSDLGPSTNSSELPSFKGKGKEKPLPMMSTPPLTEEPMTLDAPAPTKLSPATGKPKLVKIPLGLQNIIDNWTNFEQTTKAKQTGKKPKLKKGKGMVSVDKWDLQRVSNVFQESVIAVVHHLGAKGEQLIPRWAHVHRHGGKTCVRYTPEVTHIACDHDVALSSICQFLGIEDLSEIREGTLILDWKWFVSCPTAGTLIPVSDTLLHPCMRPQAAIQRRASAPSGSNLTLGKRKSTSDVLASVTAGKKKPRNYAPTDSDTSQDPDRTASLTNEGTLTTADRWLPPAAGEQADGLDMMISGLKTGAVMETEADIDEEDVMLEETGVGAINGTRNNSTNSDGPYKCQNANPGIKRASINEDIALGLESLGAVYEKAQHKNMFQKRAYKQAANIVRNCPFRIQDEEAALKLKGIGVNIAQRIGEIIRNGGRSDREYFEDNEESRTVAMFGKIYGVGQKAQELWDRGARSLDDLRTGQWGLTGGQKIGLSLYDDLNDRMPREEAKSLFEMIRKEGDTLLLRITTAQDYSLTVISCNTATVVHICGNGEKEIVGLHVEAMGSYRRGEATCGDLDILISRDPRGGKDCKGVFGELIKRLVEKKIVTHTLSAPGNYDADDAKWMGIGRLPQRHDPKKDISKKGDLPKSKFRRIGTSPVNLREKRPY</sequence>
<dbReference type="Proteomes" id="UP001243375">
    <property type="component" value="Unassembled WGS sequence"/>
</dbReference>
<comment type="caution">
    <text evidence="1">The sequence shown here is derived from an EMBL/GenBank/DDBJ whole genome shotgun (WGS) entry which is preliminary data.</text>
</comment>
<evidence type="ECO:0000313" key="2">
    <source>
        <dbReference type="Proteomes" id="UP001243375"/>
    </source>
</evidence>
<organism evidence="1 2">
    <name type="scientific">Naganishia vaughanmartiniae</name>
    <dbReference type="NCBI Taxonomy" id="1424756"/>
    <lineage>
        <taxon>Eukaryota</taxon>
        <taxon>Fungi</taxon>
        <taxon>Dikarya</taxon>
        <taxon>Basidiomycota</taxon>
        <taxon>Agaricomycotina</taxon>
        <taxon>Tremellomycetes</taxon>
        <taxon>Filobasidiales</taxon>
        <taxon>Filobasidiaceae</taxon>
        <taxon>Naganishia</taxon>
    </lineage>
</organism>
<protein>
    <submittedName>
        <fullName evidence="1">Uncharacterized protein</fullName>
    </submittedName>
</protein>
<reference evidence="1" key="1">
    <citation type="submission" date="2023-04" db="EMBL/GenBank/DDBJ databases">
        <title>Draft Genome sequencing of Naganishia species isolated from polar environments using Oxford Nanopore Technology.</title>
        <authorList>
            <person name="Leo P."/>
            <person name="Venkateswaran K."/>
        </authorList>
    </citation>
    <scope>NUCLEOTIDE SEQUENCE</scope>
    <source>
        <strain evidence="1">MNA-CCFEE 5425</strain>
    </source>
</reference>
<dbReference type="EMBL" id="JASBWU010000009">
    <property type="protein sequence ID" value="KAJ9119176.1"/>
    <property type="molecule type" value="Genomic_DNA"/>
</dbReference>
<accession>A0ACC2X6X0</accession>
<name>A0ACC2X6X0_9TREE</name>
<proteinExistence type="predicted"/>